<evidence type="ECO:0000313" key="1">
    <source>
        <dbReference type="EMBL" id="SIT23842.1"/>
    </source>
</evidence>
<keyword evidence="2" id="KW-1185">Reference proteome</keyword>
<dbReference type="CDD" id="cd01427">
    <property type="entry name" value="HAD_like"/>
    <property type="match status" value="1"/>
</dbReference>
<dbReference type="OrthoDB" id="5431593at2"/>
<protein>
    <recommendedName>
        <fullName evidence="3">HAD superfamily, subfamily IIIB (Acid phosphatase)</fullName>
    </recommendedName>
</protein>
<proteinExistence type="predicted"/>
<dbReference type="KEGG" id="fln:FLA_1956"/>
<dbReference type="AlphaFoldDB" id="A0A173MEB9"/>
<dbReference type="Proteomes" id="UP000186917">
    <property type="component" value="Unassembled WGS sequence"/>
</dbReference>
<dbReference type="EMBL" id="FTOR01000006">
    <property type="protein sequence ID" value="SIT23842.1"/>
    <property type="molecule type" value="Genomic_DNA"/>
</dbReference>
<evidence type="ECO:0008006" key="3">
    <source>
        <dbReference type="Google" id="ProtNLM"/>
    </source>
</evidence>
<gene>
    <name evidence="1" type="ORF">SAMN05421788_10617</name>
</gene>
<dbReference type="Gene3D" id="3.40.50.1000">
    <property type="entry name" value="HAD superfamily/HAD-like"/>
    <property type="match status" value="1"/>
</dbReference>
<evidence type="ECO:0000313" key="2">
    <source>
        <dbReference type="Proteomes" id="UP000186917"/>
    </source>
</evidence>
<sequence length="145" mass="17063">MVISFDLDDTLIAGVKQFALEPQTLWQRLLSKERLRAGTCELITALRSRGYKIYVYTSSYRSFRRIKWLFWLYGIMLDKVINKTIHDRVMGQRAGYISKYPPAFHIDIHVDDSPGVLREGELHSFKVLVLSEKEQDWVRMLLQLL</sequence>
<accession>A0A173MEB9</accession>
<organism evidence="1 2">
    <name type="scientific">Filimonas lacunae</name>
    <dbReference type="NCBI Taxonomy" id="477680"/>
    <lineage>
        <taxon>Bacteria</taxon>
        <taxon>Pseudomonadati</taxon>
        <taxon>Bacteroidota</taxon>
        <taxon>Chitinophagia</taxon>
        <taxon>Chitinophagales</taxon>
        <taxon>Chitinophagaceae</taxon>
        <taxon>Filimonas</taxon>
    </lineage>
</organism>
<dbReference type="InterPro" id="IPR023214">
    <property type="entry name" value="HAD_sf"/>
</dbReference>
<reference evidence="2" key="1">
    <citation type="submission" date="2017-01" db="EMBL/GenBank/DDBJ databases">
        <authorList>
            <person name="Varghese N."/>
            <person name="Submissions S."/>
        </authorList>
    </citation>
    <scope>NUCLEOTIDE SEQUENCE [LARGE SCALE GENOMIC DNA]</scope>
    <source>
        <strain evidence="2">DSM 21054</strain>
    </source>
</reference>
<dbReference type="RefSeq" id="WP_076380245.1">
    <property type="nucleotide sequence ID" value="NZ_AP017422.1"/>
</dbReference>
<name>A0A173MEB9_9BACT</name>
<dbReference type="STRING" id="477680.SAMN05421788_10617"/>
<dbReference type="InterPro" id="IPR036412">
    <property type="entry name" value="HAD-like_sf"/>
</dbReference>
<dbReference type="SUPFAM" id="SSF56784">
    <property type="entry name" value="HAD-like"/>
    <property type="match status" value="1"/>
</dbReference>